<dbReference type="Gene3D" id="3.40.50.300">
    <property type="entry name" value="P-loop containing nucleotide triphosphate hydrolases"/>
    <property type="match status" value="1"/>
</dbReference>
<feature type="chain" id="PRO_5036212350" description="Carbohydrate sulfotransferase" evidence="9">
    <location>
        <begin position="16"/>
        <end position="384"/>
    </location>
</feature>
<keyword evidence="4" id="KW-0812">Transmembrane</keyword>
<dbReference type="GO" id="GO:0000139">
    <property type="term" value="C:Golgi membrane"/>
    <property type="evidence" value="ECO:0007669"/>
    <property type="project" value="UniProtKB-SubCell"/>
</dbReference>
<organism evidence="10">
    <name type="scientific">Pelagomonas calceolata</name>
    <dbReference type="NCBI Taxonomy" id="35677"/>
    <lineage>
        <taxon>Eukaryota</taxon>
        <taxon>Sar</taxon>
        <taxon>Stramenopiles</taxon>
        <taxon>Ochrophyta</taxon>
        <taxon>Pelagophyceae</taxon>
        <taxon>Pelagomonadales</taxon>
        <taxon>Pelagomonadaceae</taxon>
        <taxon>Pelagomonas</taxon>
    </lineage>
</organism>
<proteinExistence type="inferred from homology"/>
<evidence type="ECO:0000256" key="6">
    <source>
        <dbReference type="ARBA" id="ARBA00023034"/>
    </source>
</evidence>
<dbReference type="InterPro" id="IPR018011">
    <property type="entry name" value="Carb_sulfotrans_8-10"/>
</dbReference>
<keyword evidence="8" id="KW-0325">Glycoprotein</keyword>
<feature type="signal peptide" evidence="9">
    <location>
        <begin position="1"/>
        <end position="15"/>
    </location>
</feature>
<dbReference type="Pfam" id="PF03567">
    <property type="entry name" value="Sulfotransfer_2"/>
    <property type="match status" value="1"/>
</dbReference>
<gene>
    <name evidence="10" type="ORF">PCAL00307_LOCUS10670</name>
    <name evidence="11" type="ORF">PECAL_1P28570</name>
</gene>
<evidence type="ECO:0000256" key="3">
    <source>
        <dbReference type="ARBA" id="ARBA00022679"/>
    </source>
</evidence>
<keyword evidence="6" id="KW-0333">Golgi apparatus</keyword>
<keyword evidence="9" id="KW-0732">Signal</keyword>
<dbReference type="Proteomes" id="UP000789595">
    <property type="component" value="Unassembled WGS sequence"/>
</dbReference>
<evidence type="ECO:0000313" key="12">
    <source>
        <dbReference type="Proteomes" id="UP000789595"/>
    </source>
</evidence>
<reference evidence="11" key="2">
    <citation type="submission" date="2021-11" db="EMBL/GenBank/DDBJ databases">
        <authorList>
            <consortium name="Genoscope - CEA"/>
            <person name="William W."/>
        </authorList>
    </citation>
    <scope>NUCLEOTIDE SEQUENCE</scope>
</reference>
<dbReference type="OrthoDB" id="206904at2759"/>
<evidence type="ECO:0000256" key="2">
    <source>
        <dbReference type="ARBA" id="ARBA00006339"/>
    </source>
</evidence>
<keyword evidence="12" id="KW-1185">Reference proteome</keyword>
<dbReference type="AlphaFoldDB" id="A0A7S4E7B5"/>
<evidence type="ECO:0000256" key="8">
    <source>
        <dbReference type="ARBA" id="ARBA00023180"/>
    </source>
</evidence>
<evidence type="ECO:0000256" key="9">
    <source>
        <dbReference type="SAM" id="SignalP"/>
    </source>
</evidence>
<evidence type="ECO:0000313" key="11">
    <source>
        <dbReference type="EMBL" id="CAH0366368.1"/>
    </source>
</evidence>
<protein>
    <recommendedName>
        <fullName evidence="13">Carbohydrate sulfotransferase</fullName>
    </recommendedName>
</protein>
<evidence type="ECO:0000256" key="1">
    <source>
        <dbReference type="ARBA" id="ARBA00004323"/>
    </source>
</evidence>
<accession>A0A7S4E7B5</accession>
<reference evidence="10" key="1">
    <citation type="submission" date="2021-01" db="EMBL/GenBank/DDBJ databases">
        <authorList>
            <person name="Corre E."/>
            <person name="Pelletier E."/>
            <person name="Niang G."/>
            <person name="Scheremetjew M."/>
            <person name="Finn R."/>
            <person name="Kale V."/>
            <person name="Holt S."/>
            <person name="Cochrane G."/>
            <person name="Meng A."/>
            <person name="Brown T."/>
            <person name="Cohen L."/>
        </authorList>
    </citation>
    <scope>NUCLEOTIDE SEQUENCE</scope>
    <source>
        <strain evidence="10">CCMP1756</strain>
    </source>
</reference>
<evidence type="ECO:0000256" key="4">
    <source>
        <dbReference type="ARBA" id="ARBA00022692"/>
    </source>
</evidence>
<keyword evidence="7" id="KW-0472">Membrane</keyword>
<evidence type="ECO:0008006" key="13">
    <source>
        <dbReference type="Google" id="ProtNLM"/>
    </source>
</evidence>
<comment type="subcellular location">
    <subcellularLocation>
        <location evidence="1">Golgi apparatus membrane</location>
        <topology evidence="1">Single-pass type II membrane protein</topology>
    </subcellularLocation>
</comment>
<dbReference type="EMBL" id="HBIW01012423">
    <property type="protein sequence ID" value="CAE0695234.1"/>
    <property type="molecule type" value="Transcribed_RNA"/>
</dbReference>
<dbReference type="GO" id="GO:0008146">
    <property type="term" value="F:sulfotransferase activity"/>
    <property type="evidence" value="ECO:0007669"/>
    <property type="project" value="InterPro"/>
</dbReference>
<dbReference type="GO" id="GO:0016051">
    <property type="term" value="P:carbohydrate biosynthetic process"/>
    <property type="evidence" value="ECO:0007669"/>
    <property type="project" value="InterPro"/>
</dbReference>
<evidence type="ECO:0000256" key="5">
    <source>
        <dbReference type="ARBA" id="ARBA00022989"/>
    </source>
</evidence>
<dbReference type="InterPro" id="IPR005331">
    <property type="entry name" value="Sulfotransferase"/>
</dbReference>
<dbReference type="PANTHER" id="PTHR12137">
    <property type="entry name" value="CARBOHYDRATE SULFOTRANSFERASE"/>
    <property type="match status" value="1"/>
</dbReference>
<evidence type="ECO:0000256" key="7">
    <source>
        <dbReference type="ARBA" id="ARBA00023136"/>
    </source>
</evidence>
<dbReference type="PANTHER" id="PTHR12137:SF54">
    <property type="entry name" value="CARBOHYDRATE SULFOTRANSFERASE"/>
    <property type="match status" value="1"/>
</dbReference>
<comment type="similarity">
    <text evidence="2">Belongs to the sulfotransferase 2 family.</text>
</comment>
<keyword evidence="5" id="KW-1133">Transmembrane helix</keyword>
<keyword evidence="3" id="KW-0808">Transferase</keyword>
<dbReference type="EMBL" id="CAKKNE010000001">
    <property type="protein sequence ID" value="CAH0366368.1"/>
    <property type="molecule type" value="Genomic_DNA"/>
</dbReference>
<dbReference type="InterPro" id="IPR027417">
    <property type="entry name" value="P-loop_NTPase"/>
</dbReference>
<evidence type="ECO:0000313" key="10">
    <source>
        <dbReference type="EMBL" id="CAE0695234.1"/>
    </source>
</evidence>
<sequence>MRLALTLLIITTTRAQPQLWRDLKERNERFARKPIRPTRQTRGQARITPRKPQLPHLQYRKHELDYASHHAYVDFEHKLLYCAIPKVACTEFFRLFHRMADSKKKCATVGQCATQMTERQRNRWKGDPHFRPDKPILNKVATPEEATHAMNDKNFTKFVFFRDPAERLLSAYLDKFEHGSRYRVGYGLRIFKDPKMNFSGFVERIERVNKRRSNPDGLHPHTNPHWRPQRFMCNLEKFLPLYTFVGSFTHLREHTELMLRQANLWEEFGARGWPLKAPGGSGKVPARGPTGSMFQKNTAWHADGTSSKTEQYYTPELLARVRKAYAMDYEMLESINALGSEPTTGAAWAASLNAKQKLWHFDRGFYDEALKPPESKCPEKPYSC</sequence>
<name>A0A7S4E7B5_9STRA</name>